<dbReference type="PANTHER" id="PTHR43433">
    <property type="entry name" value="HYDROLASE, ALPHA/BETA FOLD FAMILY PROTEIN"/>
    <property type="match status" value="1"/>
</dbReference>
<sequence length="293" mass="31320">MTERMVTSGTARLWSEDHGDPGAPPVLLISGDCQSALFWPDEVVTALVGGGFHVIRYDHRDTGRSTHRDFAANPYTFDDLTADAIAVLDAWDVGAAHVVAFSMGAGLAQLLAVDHPHRMLSQTLICTHALGIDFADNVARALAGEPSRDGLPLPESRVFEALELHAGPSADRSAELDRRVEGWRIMAGDAFDPAEFRRREERVIDHTGTLHQSIAHGYVTEGIATRGADLARITAPTLVVQAPLDPISPPPHGRHLAESIPGAALVEIPGMGHALTGAALDALLPAILAHLRR</sequence>
<reference evidence="2 5" key="2">
    <citation type="submission" date="2018-10" db="EMBL/GenBank/DDBJ databases">
        <title>Sequencing the genomes of 1000 actinobacteria strains.</title>
        <authorList>
            <person name="Klenk H.-P."/>
        </authorList>
    </citation>
    <scope>NUCLEOTIDE SEQUENCE [LARGE SCALE GENOMIC DNA]</scope>
    <source>
        <strain evidence="2 5">DSM 45119</strain>
    </source>
</reference>
<evidence type="ECO:0000313" key="4">
    <source>
        <dbReference type="Proteomes" id="UP000199398"/>
    </source>
</evidence>
<dbReference type="Proteomes" id="UP000199398">
    <property type="component" value="Unassembled WGS sequence"/>
</dbReference>
<evidence type="ECO:0000313" key="5">
    <source>
        <dbReference type="Proteomes" id="UP000270697"/>
    </source>
</evidence>
<keyword evidence="5" id="KW-1185">Reference proteome</keyword>
<name>A0A1I5EGC4_9PSEU</name>
<dbReference type="GO" id="GO:0004806">
    <property type="term" value="F:triacylglycerol lipase activity"/>
    <property type="evidence" value="ECO:0007669"/>
    <property type="project" value="TreeGrafter"/>
</dbReference>
<dbReference type="RefSeq" id="WP_093155607.1">
    <property type="nucleotide sequence ID" value="NZ_FOUP01000009.1"/>
</dbReference>
<dbReference type="InterPro" id="IPR050471">
    <property type="entry name" value="AB_hydrolase"/>
</dbReference>
<dbReference type="EMBL" id="FOUP01000009">
    <property type="protein sequence ID" value="SFO10517.1"/>
    <property type="molecule type" value="Genomic_DNA"/>
</dbReference>
<organism evidence="3 4">
    <name type="scientific">Saccharopolyspora antimicrobica</name>
    <dbReference type="NCBI Taxonomy" id="455193"/>
    <lineage>
        <taxon>Bacteria</taxon>
        <taxon>Bacillati</taxon>
        <taxon>Actinomycetota</taxon>
        <taxon>Actinomycetes</taxon>
        <taxon>Pseudonocardiales</taxon>
        <taxon>Pseudonocardiaceae</taxon>
        <taxon>Saccharopolyspora</taxon>
    </lineage>
</organism>
<reference evidence="3 4" key="1">
    <citation type="submission" date="2016-10" db="EMBL/GenBank/DDBJ databases">
        <authorList>
            <person name="de Groot N.N."/>
        </authorList>
    </citation>
    <scope>NUCLEOTIDE SEQUENCE [LARGE SCALE GENOMIC DNA]</scope>
    <source>
        <strain evidence="3 4">CPCC 201259</strain>
    </source>
</reference>
<evidence type="ECO:0000313" key="2">
    <source>
        <dbReference type="EMBL" id="RKT86806.1"/>
    </source>
</evidence>
<dbReference type="GO" id="GO:0046503">
    <property type="term" value="P:glycerolipid catabolic process"/>
    <property type="evidence" value="ECO:0007669"/>
    <property type="project" value="TreeGrafter"/>
</dbReference>
<dbReference type="OrthoDB" id="8957634at2"/>
<dbReference type="Pfam" id="PF00561">
    <property type="entry name" value="Abhydrolase_1"/>
    <property type="match status" value="1"/>
</dbReference>
<gene>
    <name evidence="2" type="ORF">ATL45_5185</name>
    <name evidence="3" type="ORF">SAMN05421805_109151</name>
</gene>
<evidence type="ECO:0000259" key="1">
    <source>
        <dbReference type="Pfam" id="PF00561"/>
    </source>
</evidence>
<dbReference type="AlphaFoldDB" id="A0A1I5EGC4"/>
<evidence type="ECO:0000313" key="3">
    <source>
        <dbReference type="EMBL" id="SFO10517.1"/>
    </source>
</evidence>
<dbReference type="InterPro" id="IPR029058">
    <property type="entry name" value="AB_hydrolase_fold"/>
</dbReference>
<dbReference type="SUPFAM" id="SSF53474">
    <property type="entry name" value="alpha/beta-Hydrolases"/>
    <property type="match status" value="1"/>
</dbReference>
<accession>A0A1I5EGC4</accession>
<dbReference type="EMBL" id="RBXX01000002">
    <property type="protein sequence ID" value="RKT86806.1"/>
    <property type="molecule type" value="Genomic_DNA"/>
</dbReference>
<dbReference type="PANTHER" id="PTHR43433:SF5">
    <property type="entry name" value="AB HYDROLASE-1 DOMAIN-CONTAINING PROTEIN"/>
    <property type="match status" value="1"/>
</dbReference>
<protein>
    <submittedName>
        <fullName evidence="3">10-carbomethoxy-13-deoxycarminomycin esterase/esterase</fullName>
    </submittedName>
</protein>
<dbReference type="Gene3D" id="3.40.50.1820">
    <property type="entry name" value="alpha/beta hydrolase"/>
    <property type="match status" value="1"/>
</dbReference>
<proteinExistence type="predicted"/>
<dbReference type="InterPro" id="IPR000073">
    <property type="entry name" value="AB_hydrolase_1"/>
</dbReference>
<feature type="domain" description="AB hydrolase-1" evidence="1">
    <location>
        <begin position="24"/>
        <end position="274"/>
    </location>
</feature>
<dbReference type="Proteomes" id="UP000270697">
    <property type="component" value="Unassembled WGS sequence"/>
</dbReference>
<dbReference type="STRING" id="455193.SAMN05421805_109151"/>